<proteinExistence type="predicted"/>
<sequence>MKIYIIVKNDIPYKSVPVITAHASLACYRKFESNENMIQWIHGIFRKVVCIVNETEFNALKTKLILCYSLNLH</sequence>
<protein>
    <recommendedName>
        <fullName evidence="1">peptidyl-tRNA hydrolase</fullName>
        <ecNumber evidence="1">3.1.1.29</ecNumber>
    </recommendedName>
</protein>
<dbReference type="Proteomes" id="UP000184518">
    <property type="component" value="Unassembled WGS sequence"/>
</dbReference>
<dbReference type="InterPro" id="IPR023476">
    <property type="entry name" value="Pep_tRNA_hydro_II_dom_sf"/>
</dbReference>
<dbReference type="GO" id="GO:0004045">
    <property type="term" value="F:peptidyl-tRNA hydrolase activity"/>
    <property type="evidence" value="ECO:0007669"/>
    <property type="project" value="UniProtKB-EC"/>
</dbReference>
<evidence type="ECO:0000256" key="1">
    <source>
        <dbReference type="ARBA" id="ARBA00013260"/>
    </source>
</evidence>
<gene>
    <name evidence="4" type="ORF">SAMN05443633_101484</name>
</gene>
<dbReference type="EMBL" id="FQUT01000001">
    <property type="protein sequence ID" value="SHE55266.1"/>
    <property type="molecule type" value="Genomic_DNA"/>
</dbReference>
<name>A0A1M4UF40_9FLAO</name>
<organism evidence="4 5">
    <name type="scientific">Chryseobacterium arachidis</name>
    <dbReference type="NCBI Taxonomy" id="1416778"/>
    <lineage>
        <taxon>Bacteria</taxon>
        <taxon>Pseudomonadati</taxon>
        <taxon>Bacteroidota</taxon>
        <taxon>Flavobacteriia</taxon>
        <taxon>Flavobacteriales</taxon>
        <taxon>Weeksellaceae</taxon>
        <taxon>Chryseobacterium group</taxon>
        <taxon>Chryseobacterium</taxon>
    </lineage>
</organism>
<dbReference type="RefSeq" id="WP_228420511.1">
    <property type="nucleotide sequence ID" value="NZ_FQUT01000001.1"/>
</dbReference>
<accession>A0A1M4UF40</accession>
<keyword evidence="5" id="KW-1185">Reference proteome</keyword>
<evidence type="ECO:0000256" key="2">
    <source>
        <dbReference type="ARBA" id="ARBA00022801"/>
    </source>
</evidence>
<comment type="catalytic activity">
    <reaction evidence="3">
        <text>an N-acyl-L-alpha-aminoacyl-tRNA + H2O = an N-acyl-L-amino acid + a tRNA + H(+)</text>
        <dbReference type="Rhea" id="RHEA:54448"/>
        <dbReference type="Rhea" id="RHEA-COMP:10123"/>
        <dbReference type="Rhea" id="RHEA-COMP:13883"/>
        <dbReference type="ChEBI" id="CHEBI:15377"/>
        <dbReference type="ChEBI" id="CHEBI:15378"/>
        <dbReference type="ChEBI" id="CHEBI:59874"/>
        <dbReference type="ChEBI" id="CHEBI:78442"/>
        <dbReference type="ChEBI" id="CHEBI:138191"/>
        <dbReference type="EC" id="3.1.1.29"/>
    </reaction>
</comment>
<evidence type="ECO:0000313" key="5">
    <source>
        <dbReference type="Proteomes" id="UP000184518"/>
    </source>
</evidence>
<dbReference type="PROSITE" id="PS51257">
    <property type="entry name" value="PROKAR_LIPOPROTEIN"/>
    <property type="match status" value="1"/>
</dbReference>
<reference evidence="5" key="1">
    <citation type="submission" date="2016-11" db="EMBL/GenBank/DDBJ databases">
        <authorList>
            <person name="Varghese N."/>
            <person name="Submissions S."/>
        </authorList>
    </citation>
    <scope>NUCLEOTIDE SEQUENCE [LARGE SCALE GENOMIC DNA]</scope>
    <source>
        <strain evidence="5">DSM 27619</strain>
    </source>
</reference>
<evidence type="ECO:0000313" key="4">
    <source>
        <dbReference type="EMBL" id="SHE55266.1"/>
    </source>
</evidence>
<keyword evidence="2 4" id="KW-0378">Hydrolase</keyword>
<evidence type="ECO:0000256" key="3">
    <source>
        <dbReference type="ARBA" id="ARBA00048707"/>
    </source>
</evidence>
<dbReference type="InterPro" id="IPR002833">
    <property type="entry name" value="PTH2"/>
</dbReference>
<dbReference type="SUPFAM" id="SSF102462">
    <property type="entry name" value="Peptidyl-tRNA hydrolase II"/>
    <property type="match status" value="1"/>
</dbReference>
<dbReference type="Pfam" id="PF01981">
    <property type="entry name" value="PTH2"/>
    <property type="match status" value="1"/>
</dbReference>
<dbReference type="EC" id="3.1.1.29" evidence="1"/>
<dbReference type="AlphaFoldDB" id="A0A1M4UF40"/>